<reference evidence="3" key="1">
    <citation type="journal article" date="2019" name="Int. J. Syst. Evol. Microbiol.">
        <title>The Global Catalogue of Microorganisms (GCM) 10K type strain sequencing project: providing services to taxonomists for standard genome sequencing and annotation.</title>
        <authorList>
            <consortium name="The Broad Institute Genomics Platform"/>
            <consortium name="The Broad Institute Genome Sequencing Center for Infectious Disease"/>
            <person name="Wu L."/>
            <person name="Ma J."/>
        </authorList>
    </citation>
    <scope>NUCLEOTIDE SEQUENCE [LARGE SCALE GENOMIC DNA]</scope>
    <source>
        <strain evidence="3">IBRC-M 10908</strain>
    </source>
</reference>
<feature type="transmembrane region" description="Helical" evidence="1">
    <location>
        <begin position="140"/>
        <end position="159"/>
    </location>
</feature>
<sequence length="177" mass="18196">MNDSLEHSPPTEATAEAPAAGRRTLALLRIVLSGVFLWAAADHLLGLGRPTPSGQGWVDGQSPTSGYLAGAQGTFADLFQGLSGQAWVDVLFVGGMGAVGVALLLGIGMRLAAVGAVCLMGMLYLSSMPLQGNPVVDQHLVYLVAAVALAASGAGRAFGLGARWERTGLVKAMPWLR</sequence>
<dbReference type="EMBL" id="JBHSDK010000021">
    <property type="protein sequence ID" value="MFC4336498.1"/>
    <property type="molecule type" value="Genomic_DNA"/>
</dbReference>
<feature type="transmembrane region" description="Helical" evidence="1">
    <location>
        <begin position="86"/>
        <end position="104"/>
    </location>
</feature>
<keyword evidence="1" id="KW-0472">Membrane</keyword>
<dbReference type="Proteomes" id="UP001595823">
    <property type="component" value="Unassembled WGS sequence"/>
</dbReference>
<proteinExistence type="predicted"/>
<gene>
    <name evidence="2" type="ORF">ACFPET_14945</name>
</gene>
<evidence type="ECO:0000313" key="3">
    <source>
        <dbReference type="Proteomes" id="UP001595823"/>
    </source>
</evidence>
<name>A0ABV8U1I0_9ACTN</name>
<keyword evidence="3" id="KW-1185">Reference proteome</keyword>
<dbReference type="RefSeq" id="WP_380622500.1">
    <property type="nucleotide sequence ID" value="NZ_JBHSDK010000021.1"/>
</dbReference>
<keyword evidence="1" id="KW-0812">Transmembrane</keyword>
<organism evidence="2 3">
    <name type="scientific">Salininema proteolyticum</name>
    <dbReference type="NCBI Taxonomy" id="1607685"/>
    <lineage>
        <taxon>Bacteria</taxon>
        <taxon>Bacillati</taxon>
        <taxon>Actinomycetota</taxon>
        <taxon>Actinomycetes</taxon>
        <taxon>Glycomycetales</taxon>
        <taxon>Glycomycetaceae</taxon>
        <taxon>Salininema</taxon>
    </lineage>
</organism>
<keyword evidence="1" id="KW-1133">Transmembrane helix</keyword>
<protein>
    <recommendedName>
        <fullName evidence="4">Thiosulfate dehydrogenase [quinone] large subunit</fullName>
    </recommendedName>
</protein>
<comment type="caution">
    <text evidence="2">The sequence shown here is derived from an EMBL/GenBank/DDBJ whole genome shotgun (WGS) entry which is preliminary data.</text>
</comment>
<feature type="transmembrane region" description="Helical" evidence="1">
    <location>
        <begin position="26"/>
        <end position="45"/>
    </location>
</feature>
<accession>A0ABV8U1I0</accession>
<evidence type="ECO:0000256" key="1">
    <source>
        <dbReference type="SAM" id="Phobius"/>
    </source>
</evidence>
<feature type="transmembrane region" description="Helical" evidence="1">
    <location>
        <begin position="111"/>
        <end position="128"/>
    </location>
</feature>
<evidence type="ECO:0000313" key="2">
    <source>
        <dbReference type="EMBL" id="MFC4336498.1"/>
    </source>
</evidence>
<evidence type="ECO:0008006" key="4">
    <source>
        <dbReference type="Google" id="ProtNLM"/>
    </source>
</evidence>